<dbReference type="KEGG" id="dvm:DvMF_2744"/>
<name>B8DJ22_NITV9</name>
<keyword evidence="1" id="KW-0812">Transmembrane</keyword>
<dbReference type="EMBL" id="CP001197">
    <property type="protein sequence ID" value="ACL09683.1"/>
    <property type="molecule type" value="Genomic_DNA"/>
</dbReference>
<reference evidence="2" key="1">
    <citation type="submission" date="2008-10" db="EMBL/GenBank/DDBJ databases">
        <title>Complete sequence of Desulfovibrio vulgaris str. 'Miyazaki F'.</title>
        <authorList>
            <person name="Lucas S."/>
            <person name="Copeland A."/>
            <person name="Lapidus A."/>
            <person name="Glavina del Rio T."/>
            <person name="Dalin E."/>
            <person name="Tice H."/>
            <person name="Bruce D."/>
            <person name="Goodwin L."/>
            <person name="Pitluck S."/>
            <person name="Sims D."/>
            <person name="Brettin T."/>
            <person name="Detter J.C."/>
            <person name="Han C."/>
            <person name="Larimer F."/>
            <person name="Land M."/>
            <person name="Hauser L."/>
            <person name="Kyrpides N."/>
            <person name="Mikhailova N."/>
            <person name="Hazen T.C."/>
            <person name="Richardson P."/>
        </authorList>
    </citation>
    <scope>NUCLEOTIDE SEQUENCE</scope>
    <source>
        <strain evidence="2">Miyazaki F</strain>
    </source>
</reference>
<dbReference type="Pfam" id="PF04964">
    <property type="entry name" value="Flp_Fap"/>
    <property type="match status" value="1"/>
</dbReference>
<dbReference type="AlphaFoldDB" id="B8DJ22"/>
<dbReference type="InterPro" id="IPR007047">
    <property type="entry name" value="Flp_Fap"/>
</dbReference>
<sequence>MLKSITALIREEEGATALEYGLIAALIAAVIVAAVTALGTKVSSTFSYIDSKMPTPGS</sequence>
<organism evidence="2">
    <name type="scientific">Nitratidesulfovibrio vulgaris (strain DSM 19637 / Miyazaki F)</name>
    <name type="common">Desulfovibrio vulgaris</name>
    <dbReference type="NCBI Taxonomy" id="883"/>
    <lineage>
        <taxon>Bacteria</taxon>
        <taxon>Pseudomonadati</taxon>
        <taxon>Thermodesulfobacteriota</taxon>
        <taxon>Desulfovibrionia</taxon>
        <taxon>Desulfovibrionales</taxon>
        <taxon>Desulfovibrionaceae</taxon>
        <taxon>Nitratidesulfovibrio</taxon>
    </lineage>
</organism>
<dbReference type="eggNOG" id="COG3847">
    <property type="taxonomic scope" value="Bacteria"/>
</dbReference>
<proteinExistence type="predicted"/>
<gene>
    <name evidence="2" type="ordered locus">DvMF_2744</name>
</gene>
<dbReference type="HOGENOM" id="CLU_171854_6_1_7"/>
<protein>
    <submittedName>
        <fullName evidence="2">Flp/Fap pilin component</fullName>
    </submittedName>
</protein>
<keyword evidence="1" id="KW-1133">Transmembrane helix</keyword>
<dbReference type="STRING" id="883.DvMF_2744"/>
<accession>B8DJ22</accession>
<feature type="transmembrane region" description="Helical" evidence="1">
    <location>
        <begin position="20"/>
        <end position="39"/>
    </location>
</feature>
<evidence type="ECO:0000313" key="2">
    <source>
        <dbReference type="EMBL" id="ACL09683.1"/>
    </source>
</evidence>
<evidence type="ECO:0000256" key="1">
    <source>
        <dbReference type="SAM" id="Phobius"/>
    </source>
</evidence>
<keyword evidence="1" id="KW-0472">Membrane</keyword>